<feature type="domain" description="B12-binding" evidence="1">
    <location>
        <begin position="176"/>
        <end position="302"/>
    </location>
</feature>
<gene>
    <name evidence="2" type="ORF">BD293_2570</name>
</gene>
<proteinExistence type="predicted"/>
<dbReference type="InterPro" id="IPR006158">
    <property type="entry name" value="Cobalamin-bd"/>
</dbReference>
<organism evidence="2 3">
    <name type="scientific">Roseinatronobacter monicus</name>
    <dbReference type="NCBI Taxonomy" id="393481"/>
    <lineage>
        <taxon>Bacteria</taxon>
        <taxon>Pseudomonadati</taxon>
        <taxon>Pseudomonadota</taxon>
        <taxon>Alphaproteobacteria</taxon>
        <taxon>Rhodobacterales</taxon>
        <taxon>Paracoccaceae</taxon>
        <taxon>Roseinatronobacter</taxon>
    </lineage>
</organism>
<dbReference type="Gene3D" id="3.40.50.280">
    <property type="entry name" value="Cobalamin-binding domain"/>
    <property type="match status" value="1"/>
</dbReference>
<keyword evidence="3" id="KW-1185">Reference proteome</keyword>
<dbReference type="InterPro" id="IPR036724">
    <property type="entry name" value="Cobalamin-bd_sf"/>
</dbReference>
<reference evidence="2 3" key="1">
    <citation type="submission" date="2019-06" db="EMBL/GenBank/DDBJ databases">
        <title>Genomic Encyclopedia of Archaeal and Bacterial Type Strains, Phase II (KMG-II): from individual species to whole genera.</title>
        <authorList>
            <person name="Goeker M."/>
        </authorList>
    </citation>
    <scope>NUCLEOTIDE SEQUENCE [LARGE SCALE GENOMIC DNA]</scope>
    <source>
        <strain evidence="2 3">DSM 18423</strain>
    </source>
</reference>
<protein>
    <submittedName>
        <fullName evidence="2">Methylmalonyl-CoA mutase cobalamin-binding subunit</fullName>
    </submittedName>
</protein>
<dbReference type="Pfam" id="PF02310">
    <property type="entry name" value="B12-binding"/>
    <property type="match status" value="1"/>
</dbReference>
<dbReference type="GO" id="GO:0031419">
    <property type="term" value="F:cobalamin binding"/>
    <property type="evidence" value="ECO:0007669"/>
    <property type="project" value="InterPro"/>
</dbReference>
<dbReference type="SUPFAM" id="SSF52242">
    <property type="entry name" value="Cobalamin (vitamin B12)-binding domain"/>
    <property type="match status" value="1"/>
</dbReference>
<evidence type="ECO:0000313" key="2">
    <source>
        <dbReference type="EMBL" id="TQM93916.1"/>
    </source>
</evidence>
<evidence type="ECO:0000313" key="3">
    <source>
        <dbReference type="Proteomes" id="UP000320582"/>
    </source>
</evidence>
<dbReference type="CDD" id="cd02065">
    <property type="entry name" value="B12-binding_like"/>
    <property type="match status" value="1"/>
</dbReference>
<name>A0A543KFQ1_9RHOB</name>
<accession>A0A543KFQ1</accession>
<evidence type="ECO:0000259" key="1">
    <source>
        <dbReference type="PROSITE" id="PS51332"/>
    </source>
</evidence>
<dbReference type="AlphaFoldDB" id="A0A543KFQ1"/>
<dbReference type="EMBL" id="VFPT01000001">
    <property type="protein sequence ID" value="TQM93916.1"/>
    <property type="molecule type" value="Genomic_DNA"/>
</dbReference>
<dbReference type="Proteomes" id="UP000320582">
    <property type="component" value="Unassembled WGS sequence"/>
</dbReference>
<comment type="caution">
    <text evidence="2">The sequence shown here is derived from an EMBL/GenBank/DDBJ whole genome shotgun (WGS) entry which is preliminary data.</text>
</comment>
<dbReference type="GO" id="GO:0046872">
    <property type="term" value="F:metal ion binding"/>
    <property type="evidence" value="ECO:0007669"/>
    <property type="project" value="InterPro"/>
</dbReference>
<sequence>MQLHTLRNGVVMSMLTDLGGQIMESRHSFDINPALYTRTQSLFDAKRRKLPPDAVERLAREVVERLAEKRDVLNGRVAALPPAVTNPELVNTFCDILLAPDASIALRFLEESLSPVVAERGDLYGYIAAASRQLGDRWDADEVTYLQVTLAVGKLYAVVRSVGASRDAEYVDPNPRKYAVFANVPGEQHTLGVSVAAEVFRDAGWEISLQLDRSHAELVDCVSANRPAVIGLSLSSPMGLDPLVRLVIALRLALPTIIIAVAGGDDTDEDTLRTLVDLDLVITNAEQAQSDLSRILSLEATA</sequence>
<dbReference type="PROSITE" id="PS51332">
    <property type="entry name" value="B12_BINDING"/>
    <property type="match status" value="1"/>
</dbReference>